<evidence type="ECO:0000256" key="3">
    <source>
        <dbReference type="ARBA" id="ARBA00023136"/>
    </source>
</evidence>
<gene>
    <name evidence="6" type="ORF">HFZ78_26365</name>
</gene>
<dbReference type="GO" id="GO:0005886">
    <property type="term" value="C:plasma membrane"/>
    <property type="evidence" value="ECO:0007669"/>
    <property type="project" value="UniProtKB-SubCell"/>
</dbReference>
<feature type="transmembrane region" description="Helical" evidence="5">
    <location>
        <begin position="412"/>
        <end position="441"/>
    </location>
</feature>
<evidence type="ECO:0000256" key="1">
    <source>
        <dbReference type="ARBA" id="ARBA00004141"/>
    </source>
</evidence>
<evidence type="ECO:0000256" key="4">
    <source>
        <dbReference type="PIRNR" id="PIRNR005690"/>
    </source>
</evidence>
<feature type="transmembrane region" description="Helical" evidence="5">
    <location>
        <begin position="296"/>
        <end position="314"/>
    </location>
</feature>
<sequence length="496" mass="56355">MSRSNEQKWPIPESVNEIENYMKQRVGLGVSFDFGVRKLKVLKKDVHIYYVNGLCDTIYIIQLIKELVEINYHEKLSTDLFKIVENRLVNQSVEQINQLDIIVDKVLSGLIVVVMEGENTAFAIDVRSYPGRQPQEPDTEKVVRGSRDGFVENIILNTALTRRRIRDERLRFEMLKVGERSKSDVALGYLEDVADPDMINIIRKEIKAIETDGIPMADKTIEEFILKQGWNPFPLVRYTERADIAATHILEGHVVIYVDTSPSVIIAPTTFFHHLQHAEEFRESPAMGTFMRWMRFLGVFTSIFLLPFWLLFVLEPSLLPEKLSFIGPNEQTNIPIIVQIFLADFGIEFLRLAAIHTPTPLSTAMGLIASILIGQIAISVGLFVPEVILYVAVSGIGSFTTPSYELSVANKIGRLTLLILVSLFHLPGFIIGATVFFLFLVSIRALNTPYLWPFLPFEPKGFLQIIVRRAIPGSILRPSIVHPRNRYRQPPKANEK</sequence>
<dbReference type="InterPro" id="IPR004995">
    <property type="entry name" value="Spore_Ger"/>
</dbReference>
<feature type="transmembrane region" description="Helical" evidence="5">
    <location>
        <begin position="334"/>
        <end position="354"/>
    </location>
</feature>
<protein>
    <submittedName>
        <fullName evidence="6">Spore germination protein</fullName>
    </submittedName>
</protein>
<dbReference type="InterPro" id="IPR050768">
    <property type="entry name" value="UPF0353/GerABKA_families"/>
</dbReference>
<dbReference type="AlphaFoldDB" id="A0A6H1P8Q3"/>
<dbReference type="EMBL" id="CP051128">
    <property type="protein sequence ID" value="QIZ09777.1"/>
    <property type="molecule type" value="Genomic_DNA"/>
</dbReference>
<name>A0A6H1P8Q3_PRIMG</name>
<evidence type="ECO:0000313" key="7">
    <source>
        <dbReference type="Proteomes" id="UP000501868"/>
    </source>
</evidence>
<keyword evidence="5" id="KW-1133">Transmembrane helix</keyword>
<dbReference type="GO" id="GO:0009847">
    <property type="term" value="P:spore germination"/>
    <property type="evidence" value="ECO:0007669"/>
    <property type="project" value="UniProtKB-UniRule"/>
</dbReference>
<feature type="transmembrane region" description="Helical" evidence="5">
    <location>
        <begin position="366"/>
        <end position="392"/>
    </location>
</feature>
<reference evidence="6 7" key="1">
    <citation type="submission" date="2020-04" db="EMBL/GenBank/DDBJ databases">
        <title>Genome-Wide Identification of 5-Methylcytosine Sites in Bacterial Genomes By High-Throughput Sequencing of MspJI Restriction Fragments.</title>
        <authorList>
            <person name="Wu V."/>
        </authorList>
    </citation>
    <scope>NUCLEOTIDE SEQUENCE [LARGE SCALE GENOMIC DNA]</scope>
    <source>
        <strain evidence="6 7">S2</strain>
    </source>
</reference>
<comment type="subcellular location">
    <subcellularLocation>
        <location evidence="4">Cell membrane</location>
    </subcellularLocation>
    <subcellularLocation>
        <location evidence="1">Membrane</location>
        <topology evidence="1">Multi-pass membrane protein</topology>
    </subcellularLocation>
</comment>
<dbReference type="Pfam" id="PF03323">
    <property type="entry name" value="GerA"/>
    <property type="match status" value="1"/>
</dbReference>
<evidence type="ECO:0000313" key="6">
    <source>
        <dbReference type="EMBL" id="QIZ09777.1"/>
    </source>
</evidence>
<proteinExistence type="inferred from homology"/>
<comment type="similarity">
    <text evidence="2 4">Belongs to the GerABKA family.</text>
</comment>
<keyword evidence="5" id="KW-0812">Transmembrane</keyword>
<dbReference type="PANTHER" id="PTHR22550:SF9">
    <property type="entry name" value="STAGE V SPORULATION PROTEIN AF"/>
    <property type="match status" value="1"/>
</dbReference>
<organism evidence="6 7">
    <name type="scientific">Priestia megaterium</name>
    <name type="common">Bacillus megaterium</name>
    <dbReference type="NCBI Taxonomy" id="1404"/>
    <lineage>
        <taxon>Bacteria</taxon>
        <taxon>Bacillati</taxon>
        <taxon>Bacillota</taxon>
        <taxon>Bacilli</taxon>
        <taxon>Bacillales</taxon>
        <taxon>Bacillaceae</taxon>
        <taxon>Priestia</taxon>
    </lineage>
</organism>
<evidence type="ECO:0000256" key="5">
    <source>
        <dbReference type="SAM" id="Phobius"/>
    </source>
</evidence>
<keyword evidence="3 4" id="KW-0472">Membrane</keyword>
<dbReference type="PIRSF" id="PIRSF005690">
    <property type="entry name" value="GerBA"/>
    <property type="match status" value="1"/>
</dbReference>
<accession>A0A6H1P8Q3</accession>
<dbReference type="PANTHER" id="PTHR22550">
    <property type="entry name" value="SPORE GERMINATION PROTEIN"/>
    <property type="match status" value="1"/>
</dbReference>
<evidence type="ECO:0000256" key="2">
    <source>
        <dbReference type="ARBA" id="ARBA00005278"/>
    </source>
</evidence>
<reference evidence="6 7" key="2">
    <citation type="submission" date="2020-04" db="EMBL/GenBank/DDBJ databases">
        <authorList>
            <person name="Fomenkov A."/>
            <person name="Anton B.P."/>
            <person name="Roberts R.J."/>
        </authorList>
    </citation>
    <scope>NUCLEOTIDE SEQUENCE [LARGE SCALE GENOMIC DNA]</scope>
    <source>
        <strain evidence="6 7">S2</strain>
    </source>
</reference>
<dbReference type="Proteomes" id="UP000501868">
    <property type="component" value="Chromosome"/>
</dbReference>